<keyword evidence="1" id="KW-0472">Membrane</keyword>
<comment type="caution">
    <text evidence="2">The sequence shown here is derived from an EMBL/GenBank/DDBJ whole genome shotgun (WGS) entry which is preliminary data.</text>
</comment>
<reference evidence="2" key="1">
    <citation type="journal article" date="2021" name="J. Hered.">
        <title>Genome Assembly of Salicaceae Populus deltoides (Eastern Cottonwood) I-69 Based on Nanopore Sequencing and Hi-C Technologies.</title>
        <authorList>
            <person name="Bai S."/>
            <person name="Wu H."/>
            <person name="Zhang J."/>
            <person name="Pan Z."/>
            <person name="Zhao W."/>
            <person name="Li Z."/>
            <person name="Tong C."/>
        </authorList>
    </citation>
    <scope>NUCLEOTIDE SEQUENCE</scope>
    <source>
        <tissue evidence="2">Leaf</tissue>
    </source>
</reference>
<evidence type="ECO:0000313" key="3">
    <source>
        <dbReference type="Proteomes" id="UP000807159"/>
    </source>
</evidence>
<dbReference type="AlphaFoldDB" id="A0A8T2XYZ0"/>
<feature type="transmembrane region" description="Helical" evidence="1">
    <location>
        <begin position="5"/>
        <end position="22"/>
    </location>
</feature>
<keyword evidence="1" id="KW-0812">Transmembrane</keyword>
<organism evidence="2 3">
    <name type="scientific">Populus deltoides</name>
    <name type="common">Eastern poplar</name>
    <name type="synonym">Eastern cottonwood</name>
    <dbReference type="NCBI Taxonomy" id="3696"/>
    <lineage>
        <taxon>Eukaryota</taxon>
        <taxon>Viridiplantae</taxon>
        <taxon>Streptophyta</taxon>
        <taxon>Embryophyta</taxon>
        <taxon>Tracheophyta</taxon>
        <taxon>Spermatophyta</taxon>
        <taxon>Magnoliopsida</taxon>
        <taxon>eudicotyledons</taxon>
        <taxon>Gunneridae</taxon>
        <taxon>Pentapetalae</taxon>
        <taxon>rosids</taxon>
        <taxon>fabids</taxon>
        <taxon>Malpighiales</taxon>
        <taxon>Salicaceae</taxon>
        <taxon>Saliceae</taxon>
        <taxon>Populus</taxon>
    </lineage>
</organism>
<feature type="transmembrane region" description="Helical" evidence="1">
    <location>
        <begin position="28"/>
        <end position="46"/>
    </location>
</feature>
<protein>
    <submittedName>
        <fullName evidence="2">Uncharacterized protein</fullName>
    </submittedName>
</protein>
<name>A0A8T2XYZ0_POPDE</name>
<evidence type="ECO:0000256" key="1">
    <source>
        <dbReference type="SAM" id="Phobius"/>
    </source>
</evidence>
<keyword evidence="3" id="KW-1185">Reference proteome</keyword>
<dbReference type="Proteomes" id="UP000807159">
    <property type="component" value="Chromosome 9"/>
</dbReference>
<keyword evidence="1" id="KW-1133">Transmembrane helix</keyword>
<gene>
    <name evidence="2" type="ORF">H0E87_017123</name>
</gene>
<sequence>MFQFLEMGVILVILVMLVSMVQYDSLSLIFSCFGVACFRIFIPFTLKPLPYPVLTGNRVLYSAGAEFQNILNLSAGDLVSTELRLDKKIGIPFARNACSSFDDSSGWNFFELNELFVSHYHGNELLPLKGEYIATKVMSYLSKCVKDFKTAQHVSHWTLFDRPFLLHLESAAIVAASSTSFPSSFLSTLAYLPLEGSSKYMMRGFSPFPNLHFHGWRLDYNAARIMVTGTITLLIKLIA</sequence>
<accession>A0A8T2XYZ0</accession>
<dbReference type="EMBL" id="JACEGQ020000009">
    <property type="protein sequence ID" value="KAH8498079.1"/>
    <property type="molecule type" value="Genomic_DNA"/>
</dbReference>
<evidence type="ECO:0000313" key="2">
    <source>
        <dbReference type="EMBL" id="KAH8498079.1"/>
    </source>
</evidence>
<proteinExistence type="predicted"/>